<dbReference type="Proteomes" id="UP001165041">
    <property type="component" value="Unassembled WGS sequence"/>
</dbReference>
<evidence type="ECO:0000256" key="1">
    <source>
        <dbReference type="SAM" id="MobiDB-lite"/>
    </source>
</evidence>
<evidence type="ECO:0000313" key="2">
    <source>
        <dbReference type="EMBL" id="GLW71570.1"/>
    </source>
</evidence>
<feature type="compositionally biased region" description="Basic and acidic residues" evidence="1">
    <location>
        <begin position="116"/>
        <end position="139"/>
    </location>
</feature>
<comment type="caution">
    <text evidence="2">The sequence shown here is derived from an EMBL/GenBank/DDBJ whole genome shotgun (WGS) entry which is preliminary data.</text>
</comment>
<organism evidence="2 3">
    <name type="scientific">Kitasatospora phosalacinea</name>
    <dbReference type="NCBI Taxonomy" id="2065"/>
    <lineage>
        <taxon>Bacteria</taxon>
        <taxon>Bacillati</taxon>
        <taxon>Actinomycetota</taxon>
        <taxon>Actinomycetes</taxon>
        <taxon>Kitasatosporales</taxon>
        <taxon>Streptomycetaceae</taxon>
        <taxon>Kitasatospora</taxon>
    </lineage>
</organism>
<dbReference type="AlphaFoldDB" id="A0A9W6V3Y8"/>
<evidence type="ECO:0000313" key="3">
    <source>
        <dbReference type="Proteomes" id="UP001165041"/>
    </source>
</evidence>
<feature type="region of interest" description="Disordered" evidence="1">
    <location>
        <begin position="1"/>
        <end position="40"/>
    </location>
</feature>
<proteinExistence type="predicted"/>
<feature type="region of interest" description="Disordered" evidence="1">
    <location>
        <begin position="110"/>
        <end position="157"/>
    </location>
</feature>
<name>A0A9W6V3Y8_9ACTN</name>
<sequence>MTNRTPVRAGPGPDGEGTDDGGVDMAAGRDDDLGGPEITDDELLDVADNPRQAAELHRALRTLASNDKVGPELQQMAREVLSGRIGMREAIQSDRYLSAIGARLGEMRAAAENLSPEERAASEKRAAKLREDYENEHGPDPYADEDDEWTVRRDDRP</sequence>
<dbReference type="EMBL" id="BSSA01000012">
    <property type="protein sequence ID" value="GLW71570.1"/>
    <property type="molecule type" value="Genomic_DNA"/>
</dbReference>
<gene>
    <name evidence="2" type="ORF">Kpho02_38690</name>
</gene>
<protein>
    <submittedName>
        <fullName evidence="2">Uncharacterized protein</fullName>
    </submittedName>
</protein>
<reference evidence="2" key="1">
    <citation type="submission" date="2023-02" db="EMBL/GenBank/DDBJ databases">
        <title>Kitasatospora phosalacinea NBRC 14627.</title>
        <authorList>
            <person name="Ichikawa N."/>
            <person name="Sato H."/>
            <person name="Tonouchi N."/>
        </authorList>
    </citation>
    <scope>NUCLEOTIDE SEQUENCE</scope>
    <source>
        <strain evidence="2">NBRC 14627</strain>
    </source>
</reference>
<accession>A0A9W6V3Y8</accession>